<dbReference type="HOGENOM" id="CLU_397516_0_0_1"/>
<dbReference type="KEGG" id="wic:J056_003458"/>
<feature type="region of interest" description="Disordered" evidence="1">
    <location>
        <begin position="320"/>
        <end position="404"/>
    </location>
</feature>
<dbReference type="GeneID" id="20376410"/>
<keyword evidence="4" id="KW-1185">Reference proteome</keyword>
<feature type="region of interest" description="Disordered" evidence="1">
    <location>
        <begin position="249"/>
        <end position="274"/>
    </location>
</feature>
<organism evidence="3 4">
    <name type="scientific">Wallemia ichthyophaga (strain EXF-994 / CBS 113033)</name>
    <dbReference type="NCBI Taxonomy" id="1299270"/>
    <lineage>
        <taxon>Eukaryota</taxon>
        <taxon>Fungi</taxon>
        <taxon>Dikarya</taxon>
        <taxon>Basidiomycota</taxon>
        <taxon>Wallemiomycotina</taxon>
        <taxon>Wallemiomycetes</taxon>
        <taxon>Wallemiales</taxon>
        <taxon>Wallemiaceae</taxon>
        <taxon>Wallemia</taxon>
    </lineage>
</organism>
<protein>
    <recommendedName>
        <fullName evidence="5">Adhesin domain-containing protein</fullName>
    </recommendedName>
</protein>
<feature type="transmembrane region" description="Helical" evidence="2">
    <location>
        <begin position="164"/>
        <end position="186"/>
    </location>
</feature>
<feature type="region of interest" description="Disordered" evidence="1">
    <location>
        <begin position="99"/>
        <end position="136"/>
    </location>
</feature>
<proteinExistence type="predicted"/>
<dbReference type="EMBL" id="KE007227">
    <property type="protein sequence ID" value="EOR02896.1"/>
    <property type="molecule type" value="Genomic_DNA"/>
</dbReference>
<dbReference type="Proteomes" id="UP000014064">
    <property type="component" value="Unassembled WGS sequence"/>
</dbReference>
<feature type="compositionally biased region" description="Basic and acidic residues" evidence="1">
    <location>
        <begin position="337"/>
        <end position="358"/>
    </location>
</feature>
<dbReference type="RefSeq" id="XP_009266956.1">
    <property type="nucleotide sequence ID" value="XM_009268681.1"/>
</dbReference>
<gene>
    <name evidence="3" type="ORF">J056_003458</name>
</gene>
<keyword evidence="2" id="KW-0472">Membrane</keyword>
<reference evidence="4" key="1">
    <citation type="journal article" date="2013" name="BMC Genomics">
        <title>Genome and transcriptome sequencing of the halophilic fungus Wallemia ichthyophaga: haloadaptations present and absent.</title>
        <authorList>
            <person name="Zajc J."/>
            <person name="Liu Y."/>
            <person name="Dai W."/>
            <person name="Yang Z."/>
            <person name="Hu J."/>
            <person name="Gostincar C."/>
            <person name="Gunde-Cimerman N."/>
        </authorList>
    </citation>
    <scope>NUCLEOTIDE SEQUENCE [LARGE SCALE GENOMIC DNA]</scope>
    <source>
        <strain evidence="4">EXF-994 / CBS 113033</strain>
    </source>
</reference>
<sequence>MIILKGDQADFTERDSRGDLVHDEPYLPRYSIHGISGAIAESGEAAQTAQTAQPHQSGHTNQMVQTGDLRPLLPIHAPYHNTRDRTTAAPYNPVVAGVGSGSGTGNGTATATPSSTHLAPSDSLINPFAHPDDDDYDSRDSRSLLIAAAQLQRPSAKRRTRKRFFIALAWALSVYVAIGAILGPILEHYLNDSTPTVSNESDASYSLPYGLSANRSSVSSKLALQGFSELVLLPASGKIDIQLPPSVNGKVKVERSPKNETDKDGNPTAPSKETSFWAQFTLPKSVDAVMSKHSESLIAHLLVPLQPLQLVLPLQQPPSGISNTTWYNGGDDSDDKGDDKGDEKDDDRDDRNDSHNDSDSDSDSDLDSLPIAPSNNTHNSTNTSNQTRRSLLPPHTPIDVVSHPSAPTKWHRALCPLISPIGGYIPTFLPCTQINNMRAQIWSSYQNEWSERYKHSKDLDIASTLPSHNSRRRAITSDQLNATTHNVSDDDHVGQIEFSPGGDETEEWASLVVESLNQNETGGLNITVDDPFGNGTSTVDVVPACGDCYADAAITLYLPANVPALDLSISTHSRDMGVFVSDLTDVLFDTVRVDLDSGNVAVEDLNATTATIDTRNGTIVGTFSTNSYLTMNSTTSTNATVSLFEKPSVYASDAYINAYSSNGYSTLTINGTALRDDVYVNADGKQSSQLDLPVDYTGNFGVKAKDADGMAILNIQNSTKVVRNGIGEIRNTNQEQDPYDGHIDWEWSTTISEGN</sequence>
<dbReference type="OMA" id="NEWSERY"/>
<evidence type="ECO:0000313" key="4">
    <source>
        <dbReference type="Proteomes" id="UP000014064"/>
    </source>
</evidence>
<evidence type="ECO:0000256" key="1">
    <source>
        <dbReference type="SAM" id="MobiDB-lite"/>
    </source>
</evidence>
<feature type="compositionally biased region" description="Low complexity" evidence="1">
    <location>
        <begin position="107"/>
        <end position="116"/>
    </location>
</feature>
<keyword evidence="2" id="KW-1133">Transmembrane helix</keyword>
<keyword evidence="2" id="KW-0812">Transmembrane</keyword>
<feature type="compositionally biased region" description="Low complexity" evidence="1">
    <location>
        <begin position="374"/>
        <end position="390"/>
    </location>
</feature>
<feature type="compositionally biased region" description="Basic and acidic residues" evidence="1">
    <location>
        <begin position="251"/>
        <end position="265"/>
    </location>
</feature>
<feature type="region of interest" description="Disordered" evidence="1">
    <location>
        <begin position="43"/>
        <end position="62"/>
    </location>
</feature>
<accession>R9AS57</accession>
<evidence type="ECO:0008006" key="5">
    <source>
        <dbReference type="Google" id="ProtNLM"/>
    </source>
</evidence>
<dbReference type="AlphaFoldDB" id="R9AS57"/>
<evidence type="ECO:0000256" key="2">
    <source>
        <dbReference type="SAM" id="Phobius"/>
    </source>
</evidence>
<evidence type="ECO:0000313" key="3">
    <source>
        <dbReference type="EMBL" id="EOR02896.1"/>
    </source>
</evidence>
<dbReference type="OrthoDB" id="3353282at2759"/>
<name>R9AS57_WALI9</name>